<keyword evidence="5 11" id="KW-1133">Transmembrane helix</keyword>
<evidence type="ECO:0000256" key="7">
    <source>
        <dbReference type="ARBA" id="ARBA00023157"/>
    </source>
</evidence>
<dbReference type="PANTHER" id="PTHR15360">
    <property type="entry name" value="PLATELET-DERIVED GROWTH FACTOR RECEPTOR LIKE"/>
    <property type="match status" value="1"/>
</dbReference>
<dbReference type="InterPro" id="IPR011009">
    <property type="entry name" value="Kinase-like_dom_sf"/>
</dbReference>
<reference evidence="13 14" key="1">
    <citation type="submission" date="2019-04" db="EMBL/GenBank/DDBJ databases">
        <title>Chromosome genome assembly for Takifugu flavidus.</title>
        <authorList>
            <person name="Xiao S."/>
        </authorList>
    </citation>
    <scope>NUCLEOTIDE SEQUENCE [LARGE SCALE GENOMIC DNA]</scope>
    <source>
        <strain evidence="13">HTHZ2018</strain>
        <tissue evidence="13">Muscle</tissue>
    </source>
</reference>
<dbReference type="InterPro" id="IPR042495">
    <property type="entry name" value="PDGFRL"/>
</dbReference>
<sequence length="923" mass="103463">MFRRLGREVHRLLPPVDLCLSFLAGSSMLRASAMRAAVLHLTVALAALLSSCTTVSCLKIVPEEKQLILAEGSSLSLTCAGSSETTWDLKSDDVPFFQMKAESSGLNYKIVQSNSTASVLTLWHVDWKNTGVYQCREQLTGEIKEVAVFVPDPEVWFIESSHGMVTKTSGESTVPCVVTNPNIMVTLYDKDTDLPVNGVYVPSEGFKAYLDYRTYVCRGELNGVVKESQAFNVYSIHVPEDIDAYVNASQTVLKQGEPLTVNCTVQGVELVLFSWDIPNRDIVKHKPETVVLSATTMRSCLVFPHATVAHSGTYVCHAHESTQDQKAFASVNITVLERGFVAVKSTQKQNITAELQENVELRVEIEAYPPPQIRWKKDGAPVRGDKTIIIRQEHEIRYVTILTLVRVRTEQKGLYTALITNEDDVKEVTFALEVQVLARIKDLTDHHLPGKKQLVTCVAEGVPTPTIQWYSCDSMLKCNNQTSLWQQLKADPELLSIHTSVTEARRTNQVQSQVTFFKPQHTTVRCETTNQEGLIDFRDVKLVSSSLFSQVVLLAVVLTLVPIIIMSIIILIAVWKKAKGRYRPLYLVTEYCRYGDLVDYLHRNKHTFLQYYLDKNQDDGSLISGGSTPLSQRKGYVSFGSESDGGYMDMSKDEPAVYVPMQEQMDTIKYADIQPSPYESPYQQDLYQEQGGGRVDLVISDSPALTYDDLLGFSYQVAKGMEFLASKNATVYYKAVKIKLTIPPLYEIMKRCWDETFEKRPDFSFLVHCVGDMLTDSYKKKYSQVNETFLKSDHPAVARTKPRLSSPFPIANPAFGSPSLVGLSDFPDPYNQNTRHFRNEAEVQEGVTSFNEYIIPIPDPKPEEAFTDVPSESPESSLALEEETDSVHDSTDTLPEEDRLEETSERDALLGSSGTPEVEDSFL</sequence>
<comment type="subunit">
    <text evidence="2">Forms a complex composed of PDGFRL, TNK2 and GRB2.</text>
</comment>
<dbReference type="InterPro" id="IPR013783">
    <property type="entry name" value="Ig-like_fold"/>
</dbReference>
<evidence type="ECO:0000256" key="5">
    <source>
        <dbReference type="ARBA" id="ARBA00022989"/>
    </source>
</evidence>
<feature type="domain" description="Ig-like" evidence="12">
    <location>
        <begin position="62"/>
        <end position="136"/>
    </location>
</feature>
<dbReference type="Pfam" id="PF13895">
    <property type="entry name" value="Ig_2"/>
    <property type="match status" value="1"/>
</dbReference>
<proteinExistence type="predicted"/>
<dbReference type="GO" id="GO:0016020">
    <property type="term" value="C:membrane"/>
    <property type="evidence" value="ECO:0007669"/>
    <property type="project" value="UniProtKB-SubCell"/>
</dbReference>
<dbReference type="InterPro" id="IPR001245">
    <property type="entry name" value="Ser-Thr/Tyr_kinase_cat_dom"/>
</dbReference>
<name>A0A5C6MJK6_9TELE</name>
<keyword evidence="7" id="KW-1015">Disulfide bond</keyword>
<evidence type="ECO:0000256" key="1">
    <source>
        <dbReference type="ARBA" id="ARBA00004479"/>
    </source>
</evidence>
<keyword evidence="14" id="KW-1185">Reference proteome</keyword>
<evidence type="ECO:0000256" key="4">
    <source>
        <dbReference type="ARBA" id="ARBA00022692"/>
    </source>
</evidence>
<dbReference type="SMART" id="SM00408">
    <property type="entry name" value="IGc2"/>
    <property type="match status" value="3"/>
</dbReference>
<dbReference type="SMART" id="SM00409">
    <property type="entry name" value="IG"/>
    <property type="match status" value="3"/>
</dbReference>
<dbReference type="Pfam" id="PF25305">
    <property type="entry name" value="Ig_PDGFR_d4"/>
    <property type="match status" value="1"/>
</dbReference>
<organism evidence="13 14">
    <name type="scientific">Takifugu flavidus</name>
    <name type="common">sansaifugu</name>
    <dbReference type="NCBI Taxonomy" id="433684"/>
    <lineage>
        <taxon>Eukaryota</taxon>
        <taxon>Metazoa</taxon>
        <taxon>Chordata</taxon>
        <taxon>Craniata</taxon>
        <taxon>Vertebrata</taxon>
        <taxon>Euteleostomi</taxon>
        <taxon>Actinopterygii</taxon>
        <taxon>Neopterygii</taxon>
        <taxon>Teleostei</taxon>
        <taxon>Neoteleostei</taxon>
        <taxon>Acanthomorphata</taxon>
        <taxon>Eupercaria</taxon>
        <taxon>Tetraodontiformes</taxon>
        <taxon>Tetradontoidea</taxon>
        <taxon>Tetraodontidae</taxon>
        <taxon>Takifugu</taxon>
    </lineage>
</organism>
<evidence type="ECO:0000313" key="14">
    <source>
        <dbReference type="Proteomes" id="UP000324091"/>
    </source>
</evidence>
<dbReference type="PROSITE" id="PS50835">
    <property type="entry name" value="IG_LIKE"/>
    <property type="match status" value="2"/>
</dbReference>
<evidence type="ECO:0000256" key="10">
    <source>
        <dbReference type="SAM" id="MobiDB-lite"/>
    </source>
</evidence>
<dbReference type="InterPro" id="IPR036179">
    <property type="entry name" value="Ig-like_dom_sf"/>
</dbReference>
<feature type="domain" description="Ig-like" evidence="12">
    <location>
        <begin position="239"/>
        <end position="332"/>
    </location>
</feature>
<evidence type="ECO:0000256" key="2">
    <source>
        <dbReference type="ARBA" id="ARBA00011360"/>
    </source>
</evidence>
<evidence type="ECO:0000256" key="11">
    <source>
        <dbReference type="SAM" id="Phobius"/>
    </source>
</evidence>
<comment type="subcellular location">
    <subcellularLocation>
        <location evidence="1">Membrane</location>
        <topology evidence="1">Single-pass type I membrane protein</topology>
    </subcellularLocation>
</comment>
<evidence type="ECO:0000256" key="9">
    <source>
        <dbReference type="ARBA" id="ARBA00023319"/>
    </source>
</evidence>
<dbReference type="Proteomes" id="UP000324091">
    <property type="component" value="Chromosome 9"/>
</dbReference>
<dbReference type="GO" id="GO:0004713">
    <property type="term" value="F:protein tyrosine kinase activity"/>
    <property type="evidence" value="ECO:0007669"/>
    <property type="project" value="InterPro"/>
</dbReference>
<accession>A0A5C6MJK6</accession>
<keyword evidence="8" id="KW-0325">Glycoprotein</keyword>
<dbReference type="InterPro" id="IPR003599">
    <property type="entry name" value="Ig_sub"/>
</dbReference>
<keyword evidence="4 11" id="KW-0812">Transmembrane</keyword>
<dbReference type="SMART" id="SM00219">
    <property type="entry name" value="TyrKc"/>
    <property type="match status" value="1"/>
</dbReference>
<comment type="caution">
    <text evidence="13">The sequence shown here is derived from an EMBL/GenBank/DDBJ whole genome shotgun (WGS) entry which is preliminary data.</text>
</comment>
<dbReference type="InterPro" id="IPR020635">
    <property type="entry name" value="Tyr_kinase_cat_dom"/>
</dbReference>
<dbReference type="Pfam" id="PF07714">
    <property type="entry name" value="PK_Tyr_Ser-Thr"/>
    <property type="match status" value="1"/>
</dbReference>
<dbReference type="Pfam" id="PF07679">
    <property type="entry name" value="I-set"/>
    <property type="match status" value="1"/>
</dbReference>
<evidence type="ECO:0000256" key="8">
    <source>
        <dbReference type="ARBA" id="ARBA00023180"/>
    </source>
</evidence>
<dbReference type="EMBL" id="RHFK02000022">
    <property type="protein sequence ID" value="TWW54959.1"/>
    <property type="molecule type" value="Genomic_DNA"/>
</dbReference>
<evidence type="ECO:0000259" key="12">
    <source>
        <dbReference type="PROSITE" id="PS50835"/>
    </source>
</evidence>
<dbReference type="PRINTS" id="PR01832">
    <property type="entry name" value="VEGFRECEPTOR"/>
</dbReference>
<protein>
    <recommendedName>
        <fullName evidence="3">Platelet-derived growth factor receptor-like protein</fullName>
    </recommendedName>
</protein>
<feature type="region of interest" description="Disordered" evidence="10">
    <location>
        <begin position="859"/>
        <end position="923"/>
    </location>
</feature>
<dbReference type="PANTHER" id="PTHR15360:SF4">
    <property type="entry name" value="PROTEIN KINASE DOMAIN-CONTAINING PROTEIN"/>
    <property type="match status" value="1"/>
</dbReference>
<feature type="transmembrane region" description="Helical" evidence="11">
    <location>
        <begin position="551"/>
        <end position="575"/>
    </location>
</feature>
<dbReference type="InterPro" id="IPR003598">
    <property type="entry name" value="Ig_sub2"/>
</dbReference>
<dbReference type="InterPro" id="IPR013098">
    <property type="entry name" value="Ig_I-set"/>
</dbReference>
<dbReference type="SUPFAM" id="SSF56112">
    <property type="entry name" value="Protein kinase-like (PK-like)"/>
    <property type="match status" value="1"/>
</dbReference>
<evidence type="ECO:0000256" key="6">
    <source>
        <dbReference type="ARBA" id="ARBA00023136"/>
    </source>
</evidence>
<dbReference type="AlphaFoldDB" id="A0A5C6MJK6"/>
<dbReference type="SUPFAM" id="SSF48726">
    <property type="entry name" value="Immunoglobulin"/>
    <property type="match status" value="4"/>
</dbReference>
<feature type="compositionally biased region" description="Low complexity" evidence="10">
    <location>
        <begin position="870"/>
        <end position="879"/>
    </location>
</feature>
<gene>
    <name evidence="13" type="ORF">D4764_09G0000080</name>
</gene>
<evidence type="ECO:0000313" key="13">
    <source>
        <dbReference type="EMBL" id="TWW54959.1"/>
    </source>
</evidence>
<keyword evidence="9" id="KW-0393">Immunoglobulin domain</keyword>
<keyword evidence="6 11" id="KW-0472">Membrane</keyword>
<evidence type="ECO:0000256" key="3">
    <source>
        <dbReference type="ARBA" id="ARBA00019671"/>
    </source>
</evidence>
<keyword evidence="13" id="KW-0675">Receptor</keyword>
<dbReference type="InterPro" id="IPR007110">
    <property type="entry name" value="Ig-like_dom"/>
</dbReference>
<dbReference type="PIRSF" id="PIRSF000615">
    <property type="entry name" value="TyrPK_CSF1-R"/>
    <property type="match status" value="1"/>
</dbReference>
<dbReference type="Gene3D" id="2.60.40.10">
    <property type="entry name" value="Immunoglobulins"/>
    <property type="match status" value="5"/>
</dbReference>